<evidence type="ECO:0000256" key="7">
    <source>
        <dbReference type="ARBA" id="ARBA00022824"/>
    </source>
</evidence>
<keyword evidence="12" id="KW-1185">Reference proteome</keyword>
<keyword evidence="6 10" id="KW-0812">Transmembrane</keyword>
<comment type="pathway">
    <text evidence="2">Protein modification; protein glycosylation.</text>
</comment>
<organism evidence="11 12">
    <name type="scientific">Cherax quadricarinatus</name>
    <name type="common">Australian red claw crayfish</name>
    <dbReference type="NCBI Taxonomy" id="27406"/>
    <lineage>
        <taxon>Eukaryota</taxon>
        <taxon>Metazoa</taxon>
        <taxon>Ecdysozoa</taxon>
        <taxon>Arthropoda</taxon>
        <taxon>Crustacea</taxon>
        <taxon>Multicrustacea</taxon>
        <taxon>Malacostraca</taxon>
        <taxon>Eumalacostraca</taxon>
        <taxon>Eucarida</taxon>
        <taxon>Decapoda</taxon>
        <taxon>Pleocyemata</taxon>
        <taxon>Astacidea</taxon>
        <taxon>Parastacoidea</taxon>
        <taxon>Parastacidae</taxon>
        <taxon>Cherax</taxon>
    </lineage>
</organism>
<feature type="transmembrane region" description="Helical" evidence="10">
    <location>
        <begin position="236"/>
        <end position="252"/>
    </location>
</feature>
<evidence type="ECO:0000313" key="11">
    <source>
        <dbReference type="EMBL" id="KAK8730809.1"/>
    </source>
</evidence>
<evidence type="ECO:0000256" key="3">
    <source>
        <dbReference type="ARBA" id="ARBA00007063"/>
    </source>
</evidence>
<evidence type="ECO:0000256" key="1">
    <source>
        <dbReference type="ARBA" id="ARBA00004477"/>
    </source>
</evidence>
<feature type="transmembrane region" description="Helical" evidence="10">
    <location>
        <begin position="258"/>
        <end position="276"/>
    </location>
</feature>
<comment type="similarity">
    <text evidence="3 10">Belongs to the glycosyltransferase 22 family.</text>
</comment>
<dbReference type="Proteomes" id="UP001445076">
    <property type="component" value="Unassembled WGS sequence"/>
</dbReference>
<feature type="transmembrane region" description="Helical" evidence="10">
    <location>
        <begin position="297"/>
        <end position="317"/>
    </location>
</feature>
<dbReference type="AlphaFoldDB" id="A0AAW0WS68"/>
<reference evidence="11 12" key="1">
    <citation type="journal article" date="2024" name="BMC Genomics">
        <title>Genome assembly of redclaw crayfish (Cherax quadricarinatus) provides insights into its immune adaptation and hypoxia tolerance.</title>
        <authorList>
            <person name="Liu Z."/>
            <person name="Zheng J."/>
            <person name="Li H."/>
            <person name="Fang K."/>
            <person name="Wang S."/>
            <person name="He J."/>
            <person name="Zhou D."/>
            <person name="Weng S."/>
            <person name="Chi M."/>
            <person name="Gu Z."/>
            <person name="He J."/>
            <person name="Li F."/>
            <person name="Wang M."/>
        </authorList>
    </citation>
    <scope>NUCLEOTIDE SEQUENCE [LARGE SCALE GENOMIC DNA]</scope>
    <source>
        <strain evidence="11">ZL_2023a</strain>
    </source>
</reference>
<evidence type="ECO:0000256" key="8">
    <source>
        <dbReference type="ARBA" id="ARBA00022989"/>
    </source>
</evidence>
<evidence type="ECO:0000256" key="5">
    <source>
        <dbReference type="ARBA" id="ARBA00022679"/>
    </source>
</evidence>
<feature type="transmembrane region" description="Helical" evidence="10">
    <location>
        <begin position="361"/>
        <end position="384"/>
    </location>
</feature>
<dbReference type="Pfam" id="PF03901">
    <property type="entry name" value="Glyco_transf_22"/>
    <property type="match status" value="1"/>
</dbReference>
<dbReference type="EC" id="2.4.1.-" evidence="10"/>
<keyword evidence="8 10" id="KW-1133">Transmembrane helix</keyword>
<keyword evidence="4 10" id="KW-0328">Glycosyltransferase</keyword>
<evidence type="ECO:0000256" key="9">
    <source>
        <dbReference type="ARBA" id="ARBA00023136"/>
    </source>
</evidence>
<evidence type="ECO:0000256" key="6">
    <source>
        <dbReference type="ARBA" id="ARBA00022692"/>
    </source>
</evidence>
<feature type="transmembrane region" description="Helical" evidence="10">
    <location>
        <begin position="197"/>
        <end position="224"/>
    </location>
</feature>
<dbReference type="GO" id="GO:0000026">
    <property type="term" value="F:alpha-1,2-mannosyltransferase activity"/>
    <property type="evidence" value="ECO:0007669"/>
    <property type="project" value="TreeGrafter"/>
</dbReference>
<feature type="transmembrane region" description="Helical" evidence="10">
    <location>
        <begin position="123"/>
        <end position="143"/>
    </location>
</feature>
<sequence length="595" mass="68517">MAPTVTRRSGFPHTRKDKEILKRKHKEDGGGNIVGIVEPWTPSSYTALKALLSARLCAAIWALINDCDETYNYWEPTHYLLFGKGFQTWEYAPQYALRSYTYLLIHAVPGWIYSSLLQSNRMLVFFFIRCMLALGCSSCELYFYRGICKEFGANVGRLTLGILVFSAGMFISSTAYLPSSFAMYMTLMSMGAWYHQSYELAIFTTAVSTFLGWPFAGALGIPIAYDIVYRKRQATMFIKWCFISTVTVLVPMVQIDSQYFGCLVIAPVNIVMYNIFTSHGPDLYGTEPWTFYIFNGFLNFNIIFLAALASLPVYGIVQYVVQLPKKSNVYLPLWLSLSPMYLWLAIFMLQPHKEERFLFPVYPLFCLAGAVTVDCCQKLLSLLLTVKRQHYLNHTNWFALAFVISTSILGVSRIIGQYRAYHAPLEIFMELNRLAVEESFPSDRPINICLGKEWHRFPSSFFLPGLNWNLQFVQSEFRGQLPKPFSPEANGTSIIPDKMNDANIEEKSRYVLLSTCHFLIDLDREEETAREPRYSKHASEWTILHTVPFMDAARSHRLLRAFYVPFLTEQHCTYINYTLMQSTKWKPKSRYSGHL</sequence>
<comment type="caution">
    <text evidence="11">The sequence shown here is derived from an EMBL/GenBank/DDBJ whole genome shotgun (WGS) entry which is preliminary data.</text>
</comment>
<dbReference type="EMBL" id="JARKIK010000063">
    <property type="protein sequence ID" value="KAK8730809.1"/>
    <property type="molecule type" value="Genomic_DNA"/>
</dbReference>
<dbReference type="GO" id="GO:0006487">
    <property type="term" value="P:protein N-linked glycosylation"/>
    <property type="evidence" value="ECO:0007669"/>
    <property type="project" value="TreeGrafter"/>
</dbReference>
<keyword evidence="7 10" id="KW-0256">Endoplasmic reticulum</keyword>
<protein>
    <recommendedName>
        <fullName evidence="10">Mannosyltransferase</fullName>
        <ecNumber evidence="10">2.4.1.-</ecNumber>
    </recommendedName>
</protein>
<dbReference type="PANTHER" id="PTHR22760:SF2">
    <property type="entry name" value="ALPHA-1,2-MANNOSYLTRANSFERASE ALG9"/>
    <property type="match status" value="1"/>
</dbReference>
<feature type="transmembrane region" description="Helical" evidence="10">
    <location>
        <begin position="155"/>
        <end position="177"/>
    </location>
</feature>
<evidence type="ECO:0000256" key="10">
    <source>
        <dbReference type="RuleBase" id="RU363075"/>
    </source>
</evidence>
<dbReference type="PANTHER" id="PTHR22760">
    <property type="entry name" value="GLYCOSYLTRANSFERASE"/>
    <property type="match status" value="1"/>
</dbReference>
<evidence type="ECO:0000256" key="2">
    <source>
        <dbReference type="ARBA" id="ARBA00004922"/>
    </source>
</evidence>
<evidence type="ECO:0000313" key="12">
    <source>
        <dbReference type="Proteomes" id="UP001445076"/>
    </source>
</evidence>
<accession>A0AAW0WS68</accession>
<dbReference type="GO" id="GO:0005789">
    <property type="term" value="C:endoplasmic reticulum membrane"/>
    <property type="evidence" value="ECO:0007669"/>
    <property type="project" value="UniProtKB-SubCell"/>
</dbReference>
<comment type="subcellular location">
    <subcellularLocation>
        <location evidence="1 10">Endoplasmic reticulum membrane</location>
        <topology evidence="1 10">Multi-pass membrane protein</topology>
    </subcellularLocation>
</comment>
<gene>
    <name evidence="11" type="ORF">OTU49_007944</name>
</gene>
<name>A0AAW0WS68_CHEQU</name>
<keyword evidence="9 10" id="KW-0472">Membrane</keyword>
<dbReference type="InterPro" id="IPR005599">
    <property type="entry name" value="GPI_mannosylTrfase"/>
</dbReference>
<evidence type="ECO:0000256" key="4">
    <source>
        <dbReference type="ARBA" id="ARBA00022676"/>
    </source>
</evidence>
<proteinExistence type="inferred from homology"/>
<feature type="transmembrane region" description="Helical" evidence="10">
    <location>
        <begin position="396"/>
        <end position="415"/>
    </location>
</feature>
<keyword evidence="5" id="KW-0808">Transferase</keyword>
<feature type="transmembrane region" description="Helical" evidence="10">
    <location>
        <begin position="329"/>
        <end position="349"/>
    </location>
</feature>